<dbReference type="PRINTS" id="PR00412">
    <property type="entry name" value="EPOXHYDRLASE"/>
</dbReference>
<keyword evidence="1 4" id="KW-0378">Hydrolase</keyword>
<dbReference type="InterPro" id="IPR000639">
    <property type="entry name" value="Epox_hydrolase-like"/>
</dbReference>
<proteinExistence type="inferred from homology"/>
<dbReference type="GO" id="GO:0016787">
    <property type="term" value="F:hydrolase activity"/>
    <property type="evidence" value="ECO:0007669"/>
    <property type="project" value="UniProtKB-KW"/>
</dbReference>
<sequence>MAPTSTIDTTLFPGFTPFAVPTSTDPPITIRGIQSSNTSLPPLILLHGFPQTHAIWHRVAPALSSNYHIIIPDLRGYGLSDAAPATPNHAHYSKDAMAQDVIQVATALRPSSTSPSSPTPFFLVGHDRGARVSHALVLNHPTAVRRLILLDICPTLAMYDAADAAFAARYWHWFFLIQPHPLPERVMSSAPADWLRLLMGGLKNDVLISDGENEAMDEGDKASPHPFFHPLALASYAASFRRPESITAMCEDYRAARGVDCDVQAQDRGTGGRKITTPLRVLWGNKGVIELFFDALKEWRRVVGEGVELDGWAVDSGHYIPEEAPEEVLRAVRDWCV</sequence>
<evidence type="ECO:0000256" key="1">
    <source>
        <dbReference type="ARBA" id="ARBA00022801"/>
    </source>
</evidence>
<dbReference type="Proteomes" id="UP001363622">
    <property type="component" value="Unassembled WGS sequence"/>
</dbReference>
<comment type="caution">
    <text evidence="4">The sequence shown here is derived from an EMBL/GenBank/DDBJ whole genome shotgun (WGS) entry which is preliminary data.</text>
</comment>
<dbReference type="SUPFAM" id="SSF53474">
    <property type="entry name" value="alpha/beta-Hydrolases"/>
    <property type="match status" value="1"/>
</dbReference>
<name>A0ABR1L1B5_9PEZI</name>
<feature type="domain" description="AB hydrolase-1" evidence="3">
    <location>
        <begin position="41"/>
        <end position="173"/>
    </location>
</feature>
<dbReference type="EMBL" id="JBBPHU010000001">
    <property type="protein sequence ID" value="KAK7524867.1"/>
    <property type="molecule type" value="Genomic_DNA"/>
</dbReference>
<keyword evidence="5" id="KW-1185">Reference proteome</keyword>
<comment type="similarity">
    <text evidence="2">Belongs to the AB hydrolase superfamily. Epoxide hydrolase family.</text>
</comment>
<dbReference type="Gene3D" id="3.40.50.1820">
    <property type="entry name" value="alpha/beta hydrolase"/>
    <property type="match status" value="1"/>
</dbReference>
<evidence type="ECO:0000259" key="3">
    <source>
        <dbReference type="Pfam" id="PF00561"/>
    </source>
</evidence>
<dbReference type="InterPro" id="IPR029058">
    <property type="entry name" value="AB_hydrolase_fold"/>
</dbReference>
<evidence type="ECO:0000256" key="2">
    <source>
        <dbReference type="ARBA" id="ARBA00038334"/>
    </source>
</evidence>
<reference evidence="4 5" key="1">
    <citation type="submission" date="2024-04" db="EMBL/GenBank/DDBJ databases">
        <title>Phyllosticta paracitricarpa is synonymous to the EU quarantine fungus P. citricarpa based on phylogenomic analyses.</title>
        <authorList>
            <consortium name="Lawrence Berkeley National Laboratory"/>
            <person name="Van Ingen-Buijs V.A."/>
            <person name="Van Westerhoven A.C."/>
            <person name="Haridas S."/>
            <person name="Skiadas P."/>
            <person name="Martin F."/>
            <person name="Groenewald J.Z."/>
            <person name="Crous P.W."/>
            <person name="Seidl M.F."/>
        </authorList>
    </citation>
    <scope>NUCLEOTIDE SEQUENCE [LARGE SCALE GENOMIC DNA]</scope>
    <source>
        <strain evidence="4 5">CBS 123371</strain>
    </source>
</reference>
<dbReference type="PANTHER" id="PTHR43329">
    <property type="entry name" value="EPOXIDE HYDROLASE"/>
    <property type="match status" value="1"/>
</dbReference>
<evidence type="ECO:0000313" key="5">
    <source>
        <dbReference type="Proteomes" id="UP001363622"/>
    </source>
</evidence>
<dbReference type="Pfam" id="PF00561">
    <property type="entry name" value="Abhydrolase_1"/>
    <property type="match status" value="1"/>
</dbReference>
<evidence type="ECO:0000313" key="4">
    <source>
        <dbReference type="EMBL" id="KAK7524867.1"/>
    </source>
</evidence>
<dbReference type="InterPro" id="IPR000073">
    <property type="entry name" value="AB_hydrolase_1"/>
</dbReference>
<gene>
    <name evidence="4" type="ORF">IWZ03DRAFT_368366</name>
</gene>
<accession>A0ABR1L1B5</accession>
<organism evidence="4 5">
    <name type="scientific">Phyllosticta citriasiana</name>
    <dbReference type="NCBI Taxonomy" id="595635"/>
    <lineage>
        <taxon>Eukaryota</taxon>
        <taxon>Fungi</taxon>
        <taxon>Dikarya</taxon>
        <taxon>Ascomycota</taxon>
        <taxon>Pezizomycotina</taxon>
        <taxon>Dothideomycetes</taxon>
        <taxon>Dothideomycetes incertae sedis</taxon>
        <taxon>Botryosphaeriales</taxon>
        <taxon>Phyllostictaceae</taxon>
        <taxon>Phyllosticta</taxon>
    </lineage>
</organism>
<protein>
    <submittedName>
        <fullName evidence="4">Epoxide hydrolase</fullName>
    </submittedName>
</protein>